<dbReference type="GO" id="GO:0004252">
    <property type="term" value="F:serine-type endopeptidase activity"/>
    <property type="evidence" value="ECO:0007669"/>
    <property type="project" value="InterPro"/>
</dbReference>
<evidence type="ECO:0000256" key="3">
    <source>
        <dbReference type="ARBA" id="ARBA00010541"/>
    </source>
</evidence>
<evidence type="ECO:0000256" key="4">
    <source>
        <dbReference type="ARBA" id="ARBA00013035"/>
    </source>
</evidence>
<dbReference type="PROSITE" id="PS50106">
    <property type="entry name" value="PDZ"/>
    <property type="match status" value="2"/>
</dbReference>
<comment type="subcellular location">
    <subcellularLocation>
        <location evidence="2">Periplasm</location>
    </subcellularLocation>
</comment>
<protein>
    <recommendedName>
        <fullName evidence="5">Probable periplasmic serine endoprotease DegP-like</fullName>
        <ecNumber evidence="4">3.4.21.107</ecNumber>
    </recommendedName>
    <alternativeName>
        <fullName evidence="13">Protease Do</fullName>
    </alternativeName>
</protein>
<dbReference type="SUPFAM" id="SSF50156">
    <property type="entry name" value="PDZ domain-like"/>
    <property type="match status" value="2"/>
</dbReference>
<dbReference type="NCBIfam" id="TIGR02037">
    <property type="entry name" value="degP_htrA_DO"/>
    <property type="match status" value="1"/>
</dbReference>
<evidence type="ECO:0000259" key="17">
    <source>
        <dbReference type="PROSITE" id="PS50106"/>
    </source>
</evidence>
<dbReference type="Pfam" id="PF13365">
    <property type="entry name" value="Trypsin_2"/>
    <property type="match status" value="1"/>
</dbReference>
<evidence type="ECO:0000256" key="11">
    <source>
        <dbReference type="ARBA" id="ARBA00022825"/>
    </source>
</evidence>
<evidence type="ECO:0000256" key="1">
    <source>
        <dbReference type="ARBA" id="ARBA00001772"/>
    </source>
</evidence>
<keyword evidence="19" id="KW-1185">Reference proteome</keyword>
<dbReference type="RefSeq" id="WP_183635647.1">
    <property type="nucleotide sequence ID" value="NZ_BAABLE010000005.1"/>
</dbReference>
<evidence type="ECO:0000256" key="15">
    <source>
        <dbReference type="PIRSR" id="PIRSR611782-2"/>
    </source>
</evidence>
<dbReference type="SMART" id="SM00228">
    <property type="entry name" value="PDZ"/>
    <property type="match status" value="2"/>
</dbReference>
<dbReference type="GO" id="GO:0006508">
    <property type="term" value="P:proteolysis"/>
    <property type="evidence" value="ECO:0007669"/>
    <property type="project" value="UniProtKB-KW"/>
</dbReference>
<gene>
    <name evidence="18" type="ORF">GGR36_003062</name>
</gene>
<proteinExistence type="inferred from homology"/>
<feature type="domain" description="PDZ" evidence="17">
    <location>
        <begin position="424"/>
        <end position="495"/>
    </location>
</feature>
<evidence type="ECO:0000256" key="10">
    <source>
        <dbReference type="ARBA" id="ARBA00022801"/>
    </source>
</evidence>
<dbReference type="InterPro" id="IPR009003">
    <property type="entry name" value="Peptidase_S1_PA"/>
</dbReference>
<dbReference type="AlphaFoldDB" id="A0A840BSB2"/>
<feature type="active site" description="Charge relay system" evidence="14">
    <location>
        <position position="252"/>
    </location>
</feature>
<feature type="signal peptide" evidence="16">
    <location>
        <begin position="1"/>
        <end position="20"/>
    </location>
</feature>
<dbReference type="InterPro" id="IPR011782">
    <property type="entry name" value="Pept_S1C_Do"/>
</dbReference>
<sequence>MKLTLPRSLALAGVAAVAFAGCLQEGPGLSTSHASNVAATQSSAAPLVAGAGATAATPAMRAGLPDFSTLVEQVGPAVVNIAVSSVRSSGGETAGENPFADDPFYDFLRRFGVPTPGQPGGQGGQPRVQQGVGSGFIVSADGYVLTNAHVVDGATDVTVRLTDKREFKAKVVGSDKRTDVALIKIDAKNLPTVKIGDAEHAKVGEWVVAVGSPFGFDNTVTAGIISAKARRLPDETYVPFIQTDVAINPGNSGGPLFNLNGEVIGINSQIYSRSGGFMGISFAIPIDTAMKVRDQLQKYGKVQRGRLGVLIQGMDDDLAQTFGLDKAKGALVAQVDADGPAAKAGVEAGDVILAVNGQEVKDSGDLPRLIGDQKPGDKVTLKVWRNKSSKELTATLAEMPGEGTKTAKAGKGAEKPSGKVGLALRQLTASEANRVGLTGGGLVVEDVAGPAAEAGVRPGDVIISVNNRRVTTVQEMSSIVDSAGDRFALLILRGNQRVFVPIRLK</sequence>
<evidence type="ECO:0000256" key="13">
    <source>
        <dbReference type="ARBA" id="ARBA00032850"/>
    </source>
</evidence>
<dbReference type="Proteomes" id="UP000561045">
    <property type="component" value="Unassembled WGS sequence"/>
</dbReference>
<dbReference type="Gene3D" id="2.30.42.10">
    <property type="match status" value="2"/>
</dbReference>
<dbReference type="InterPro" id="IPR041489">
    <property type="entry name" value="PDZ_6"/>
</dbReference>
<dbReference type="PROSITE" id="PS51257">
    <property type="entry name" value="PROKAR_LIPOPROTEIN"/>
    <property type="match status" value="1"/>
</dbReference>
<feature type="chain" id="PRO_5039608498" description="Probable periplasmic serine endoprotease DegP-like" evidence="16">
    <location>
        <begin position="21"/>
        <end position="505"/>
    </location>
</feature>
<dbReference type="Pfam" id="PF13180">
    <property type="entry name" value="PDZ_2"/>
    <property type="match status" value="1"/>
</dbReference>
<keyword evidence="8" id="KW-0677">Repeat</keyword>
<dbReference type="Gene3D" id="2.40.10.120">
    <property type="match status" value="1"/>
</dbReference>
<evidence type="ECO:0000256" key="6">
    <source>
        <dbReference type="ARBA" id="ARBA00022670"/>
    </source>
</evidence>
<dbReference type="PANTHER" id="PTHR22939:SF130">
    <property type="entry name" value="PERIPLASMIC SERINE ENDOPROTEASE DEGP-LIKE-RELATED"/>
    <property type="match status" value="1"/>
</dbReference>
<dbReference type="GO" id="GO:0042597">
    <property type="term" value="C:periplasmic space"/>
    <property type="evidence" value="ECO:0007669"/>
    <property type="project" value="UniProtKB-SubCell"/>
</dbReference>
<keyword evidence="12" id="KW-0346">Stress response</keyword>
<dbReference type="FunFam" id="2.40.10.120:FF:000007">
    <property type="entry name" value="Periplasmic serine endoprotease DegP-like"/>
    <property type="match status" value="1"/>
</dbReference>
<keyword evidence="10 18" id="KW-0378">Hydrolase</keyword>
<evidence type="ECO:0000256" key="8">
    <source>
        <dbReference type="ARBA" id="ARBA00022737"/>
    </source>
</evidence>
<dbReference type="EC" id="3.4.21.107" evidence="4"/>
<keyword evidence="9" id="KW-0574">Periplasm</keyword>
<feature type="binding site" evidence="15">
    <location>
        <begin position="250"/>
        <end position="252"/>
    </location>
    <ligand>
        <name>substrate</name>
    </ligand>
</feature>
<accession>A0A840BSB2</accession>
<organism evidence="18 19">
    <name type="scientific">Niveibacterium umoris</name>
    <dbReference type="NCBI Taxonomy" id="1193620"/>
    <lineage>
        <taxon>Bacteria</taxon>
        <taxon>Pseudomonadati</taxon>
        <taxon>Pseudomonadota</taxon>
        <taxon>Betaproteobacteria</taxon>
        <taxon>Rhodocyclales</taxon>
        <taxon>Rhodocyclaceae</taxon>
        <taxon>Niveibacterium</taxon>
    </lineage>
</organism>
<dbReference type="PANTHER" id="PTHR22939">
    <property type="entry name" value="SERINE PROTEASE FAMILY S1C HTRA-RELATED"/>
    <property type="match status" value="1"/>
</dbReference>
<dbReference type="EMBL" id="JACIET010000002">
    <property type="protein sequence ID" value="MBB4013716.1"/>
    <property type="molecule type" value="Genomic_DNA"/>
</dbReference>
<dbReference type="PRINTS" id="PR00834">
    <property type="entry name" value="PROTEASES2C"/>
</dbReference>
<evidence type="ECO:0000313" key="18">
    <source>
        <dbReference type="EMBL" id="MBB4013716.1"/>
    </source>
</evidence>
<evidence type="ECO:0000256" key="16">
    <source>
        <dbReference type="SAM" id="SignalP"/>
    </source>
</evidence>
<keyword evidence="11" id="KW-0720">Serine protease</keyword>
<comment type="catalytic activity">
    <reaction evidence="1">
        <text>Acts on substrates that are at least partially unfolded. The cleavage site P1 residue is normally between a pair of hydrophobic residues, such as Val-|-Val.</text>
        <dbReference type="EC" id="3.4.21.107"/>
    </reaction>
</comment>
<keyword evidence="7 16" id="KW-0732">Signal</keyword>
<evidence type="ECO:0000256" key="7">
    <source>
        <dbReference type="ARBA" id="ARBA00022729"/>
    </source>
</evidence>
<keyword evidence="6 18" id="KW-0645">Protease</keyword>
<feature type="active site" description="Charge relay system" evidence="14">
    <location>
        <position position="179"/>
    </location>
</feature>
<evidence type="ECO:0000256" key="9">
    <source>
        <dbReference type="ARBA" id="ARBA00022764"/>
    </source>
</evidence>
<evidence type="ECO:0000256" key="14">
    <source>
        <dbReference type="PIRSR" id="PIRSR611782-1"/>
    </source>
</evidence>
<dbReference type="InterPro" id="IPR001940">
    <property type="entry name" value="Peptidase_S1C"/>
</dbReference>
<dbReference type="InterPro" id="IPR001478">
    <property type="entry name" value="PDZ"/>
</dbReference>
<evidence type="ECO:0000256" key="2">
    <source>
        <dbReference type="ARBA" id="ARBA00004418"/>
    </source>
</evidence>
<dbReference type="CDD" id="cd10839">
    <property type="entry name" value="cpPDZ1_DegP-like"/>
    <property type="match status" value="1"/>
</dbReference>
<reference evidence="18 19" key="1">
    <citation type="submission" date="2020-08" db="EMBL/GenBank/DDBJ databases">
        <title>Genomic Encyclopedia of Type Strains, Phase IV (KMG-IV): sequencing the most valuable type-strain genomes for metagenomic binning, comparative biology and taxonomic classification.</title>
        <authorList>
            <person name="Goeker M."/>
        </authorList>
    </citation>
    <scope>NUCLEOTIDE SEQUENCE [LARGE SCALE GENOMIC DNA]</scope>
    <source>
        <strain evidence="18 19">DSM 106739</strain>
    </source>
</reference>
<comment type="similarity">
    <text evidence="3">Belongs to the peptidase S1C family.</text>
</comment>
<dbReference type="Pfam" id="PF17820">
    <property type="entry name" value="PDZ_6"/>
    <property type="match status" value="1"/>
</dbReference>
<feature type="binding site" evidence="15">
    <location>
        <position position="149"/>
    </location>
    <ligand>
        <name>substrate</name>
    </ligand>
</feature>
<dbReference type="InterPro" id="IPR036034">
    <property type="entry name" value="PDZ_sf"/>
</dbReference>
<comment type="caution">
    <text evidence="18">The sequence shown here is derived from an EMBL/GenBank/DDBJ whole genome shotgun (WGS) entry which is preliminary data.</text>
</comment>
<feature type="binding site" evidence="15">
    <location>
        <position position="179"/>
    </location>
    <ligand>
        <name>substrate</name>
    </ligand>
</feature>
<name>A0A840BSB2_9RHOO</name>
<dbReference type="SUPFAM" id="SSF50494">
    <property type="entry name" value="Trypsin-like serine proteases"/>
    <property type="match status" value="1"/>
</dbReference>
<evidence type="ECO:0000256" key="5">
    <source>
        <dbReference type="ARBA" id="ARBA00013958"/>
    </source>
</evidence>
<feature type="domain" description="PDZ" evidence="17">
    <location>
        <begin position="296"/>
        <end position="387"/>
    </location>
</feature>
<evidence type="ECO:0000256" key="12">
    <source>
        <dbReference type="ARBA" id="ARBA00023016"/>
    </source>
</evidence>
<evidence type="ECO:0000313" key="19">
    <source>
        <dbReference type="Proteomes" id="UP000561045"/>
    </source>
</evidence>
<feature type="active site" description="Charge relay system" evidence="14">
    <location>
        <position position="149"/>
    </location>
</feature>